<feature type="transmembrane region" description="Helical" evidence="1">
    <location>
        <begin position="195"/>
        <end position="212"/>
    </location>
</feature>
<keyword evidence="1" id="KW-0472">Membrane</keyword>
<dbReference type="EC" id="2.1.-.-" evidence="4"/>
<dbReference type="GO" id="GO:0010420">
    <property type="term" value="F:polyprenyldihydroxybenzoate methyltransferase activity"/>
    <property type="evidence" value="ECO:0007669"/>
    <property type="project" value="TreeGrafter"/>
</dbReference>
<keyword evidence="3" id="KW-0808">Transferase</keyword>
<organism evidence="3 5">
    <name type="scientific">Dehalococcoides mccartyi</name>
    <dbReference type="NCBI Taxonomy" id="61435"/>
    <lineage>
        <taxon>Bacteria</taxon>
        <taxon>Bacillati</taxon>
        <taxon>Chloroflexota</taxon>
        <taxon>Dehalococcoidia</taxon>
        <taxon>Dehalococcoidales</taxon>
        <taxon>Dehalococcoidaceae</taxon>
        <taxon>Dehalococcoides</taxon>
    </lineage>
</organism>
<keyword evidence="4" id="KW-0489">Methyltransferase</keyword>
<dbReference type="Gene3D" id="3.40.50.150">
    <property type="entry name" value="Vaccinia Virus protein VP39"/>
    <property type="match status" value="1"/>
</dbReference>
<proteinExistence type="predicted"/>
<dbReference type="PANTHER" id="PTHR43464">
    <property type="entry name" value="METHYLTRANSFERASE"/>
    <property type="match status" value="1"/>
</dbReference>
<evidence type="ECO:0000256" key="1">
    <source>
        <dbReference type="SAM" id="Phobius"/>
    </source>
</evidence>
<evidence type="ECO:0000313" key="3">
    <source>
        <dbReference type="EMBL" id="KSV18350.1"/>
    </source>
</evidence>
<evidence type="ECO:0000259" key="2">
    <source>
        <dbReference type="Pfam" id="PF13649"/>
    </source>
</evidence>
<dbReference type="GO" id="GO:0032259">
    <property type="term" value="P:methylation"/>
    <property type="evidence" value="ECO:0007669"/>
    <property type="project" value="UniProtKB-KW"/>
</dbReference>
<dbReference type="OrthoDB" id="9801538at2"/>
<dbReference type="InterPro" id="IPR029063">
    <property type="entry name" value="SAM-dependent_MTases_sf"/>
</dbReference>
<evidence type="ECO:0000313" key="5">
    <source>
        <dbReference type="Proteomes" id="UP000053577"/>
    </source>
</evidence>
<protein>
    <submittedName>
        <fullName evidence="4">Class I SAM-dependent methyltransferase</fullName>
        <ecNumber evidence="4">2.1.-.-</ecNumber>
    </submittedName>
    <submittedName>
        <fullName evidence="3">SAM-dependent methlyltransferase</fullName>
    </submittedName>
</protein>
<dbReference type="SUPFAM" id="SSF53335">
    <property type="entry name" value="S-adenosyl-L-methionine-dependent methyltransferases"/>
    <property type="match status" value="1"/>
</dbReference>
<dbReference type="RefSeq" id="WP_058292296.1">
    <property type="nucleotide sequence ID" value="NZ_CP141531.1"/>
</dbReference>
<dbReference type="PANTHER" id="PTHR43464:SF23">
    <property type="entry name" value="JUVENILE HORMONE ACID O-METHYLTRANSFERASE"/>
    <property type="match status" value="1"/>
</dbReference>
<dbReference type="PATRIC" id="fig|61435.5.peg.543"/>
<evidence type="ECO:0000313" key="4">
    <source>
        <dbReference type="EMBL" id="WRO08053.1"/>
    </source>
</evidence>
<dbReference type="CDD" id="cd02440">
    <property type="entry name" value="AdoMet_MTases"/>
    <property type="match status" value="1"/>
</dbReference>
<dbReference type="InterPro" id="IPR041698">
    <property type="entry name" value="Methyltransf_25"/>
</dbReference>
<sequence length="231" mass="25920">MNKIFIRKLLSLSHRYGGYIPLSRLNTVSRWLGNEKGEVLDIGCGGGSAMLFLNRRKSFSACGVDINPALIADAKSKKSHQQYFCQDILSLNLADKSFDTVICLELIEHLPKDEGLALILRLEKIARRRVILSTPVGFSEVEGNHDEDGSAHQCGYLPAELRERGYLVRGNRLRLERAWWPYLLKHSPALASVHWAFWLVTGVIFSPLAYFFPDQVASGMVCLKEVGCEGK</sequence>
<reference evidence="3 5" key="1">
    <citation type="journal article" date="2015" name="Sci. Rep.">
        <title>A comparative genomics and reductive dehalogenase gene transcription study of two chloroethene-respiring bacteria, Dehalococcoides mccartyi strains MB and 11a.</title>
        <authorList>
            <person name="Low A."/>
            <person name="Shen Z."/>
            <person name="Cheng D."/>
            <person name="Rogers M.J."/>
            <person name="Lee P.K."/>
            <person name="He J."/>
        </authorList>
    </citation>
    <scope>NUCLEOTIDE SEQUENCE [LARGE SCALE GENOMIC DNA]</scope>
    <source>
        <strain evidence="3 5">MB</strain>
    </source>
</reference>
<keyword evidence="1" id="KW-0812">Transmembrane</keyword>
<reference evidence="4" key="2">
    <citation type="submission" date="2023-12" db="EMBL/GenBank/DDBJ databases">
        <title>Isolation of organohalide respiring bacteria Dehalococcoides mccartyi strain GPTCE1 in groundwater collected near a chemical plant in Suzhou, China.</title>
        <authorList>
            <person name="Liu G."/>
        </authorList>
    </citation>
    <scope>NUCLEOTIDE SEQUENCE</scope>
    <source>
        <strain evidence="4">GPTCE1</strain>
    </source>
</reference>
<dbReference type="Proteomes" id="UP000053577">
    <property type="component" value="Unassembled WGS sequence"/>
</dbReference>
<dbReference type="EMBL" id="CP141531">
    <property type="protein sequence ID" value="WRO08053.1"/>
    <property type="molecule type" value="Genomic_DNA"/>
</dbReference>
<dbReference type="EMBL" id="JGYD01000011">
    <property type="protein sequence ID" value="KSV18350.1"/>
    <property type="molecule type" value="Genomic_DNA"/>
</dbReference>
<name>A0A0V8M3K7_9CHLR</name>
<dbReference type="Pfam" id="PF13649">
    <property type="entry name" value="Methyltransf_25"/>
    <property type="match status" value="1"/>
</dbReference>
<dbReference type="AlphaFoldDB" id="A0A0V8M3K7"/>
<dbReference type="Proteomes" id="UP001327986">
    <property type="component" value="Chromosome"/>
</dbReference>
<feature type="domain" description="Methyltransferase" evidence="2">
    <location>
        <begin position="39"/>
        <end position="118"/>
    </location>
</feature>
<gene>
    <name evidence="3" type="ORF">DA01_02700</name>
    <name evidence="4" type="ORF">VLL09_03955</name>
</gene>
<keyword evidence="1" id="KW-1133">Transmembrane helix</keyword>
<accession>A0A0V8M3K7</accession>